<dbReference type="GO" id="GO:0006749">
    <property type="term" value="P:glutathione metabolic process"/>
    <property type="evidence" value="ECO:0007669"/>
    <property type="project" value="TreeGrafter"/>
</dbReference>
<dbReference type="GO" id="GO:0005739">
    <property type="term" value="C:mitochondrion"/>
    <property type="evidence" value="ECO:0007669"/>
    <property type="project" value="TreeGrafter"/>
</dbReference>
<evidence type="ECO:0000313" key="7">
    <source>
        <dbReference type="EMBL" id="PWN37071.1"/>
    </source>
</evidence>
<feature type="active site" description="Nucleophile" evidence="5">
    <location>
        <position position="15"/>
    </location>
</feature>
<evidence type="ECO:0000256" key="2">
    <source>
        <dbReference type="ARBA" id="ARBA00022679"/>
    </source>
</evidence>
<dbReference type="GO" id="GO:0005777">
    <property type="term" value="C:peroxisome"/>
    <property type="evidence" value="ECO:0007669"/>
    <property type="project" value="TreeGrafter"/>
</dbReference>
<dbReference type="PANTHER" id="PTHR42943:SF2">
    <property type="entry name" value="GLUTATHIONE S-TRANSFERASE KAPPA 1"/>
    <property type="match status" value="1"/>
</dbReference>
<name>A0A316VLU2_9BASI</name>
<dbReference type="InParanoid" id="A0A316VLU2"/>
<evidence type="ECO:0000259" key="6">
    <source>
        <dbReference type="Pfam" id="PF01323"/>
    </source>
</evidence>
<organism evidence="7 8">
    <name type="scientific">Meira miltonrushii</name>
    <dbReference type="NCBI Taxonomy" id="1280837"/>
    <lineage>
        <taxon>Eukaryota</taxon>
        <taxon>Fungi</taxon>
        <taxon>Dikarya</taxon>
        <taxon>Basidiomycota</taxon>
        <taxon>Ustilaginomycotina</taxon>
        <taxon>Exobasidiomycetes</taxon>
        <taxon>Exobasidiales</taxon>
        <taxon>Brachybasidiaceae</taxon>
        <taxon>Meira</taxon>
    </lineage>
</organism>
<dbReference type="InterPro" id="IPR036249">
    <property type="entry name" value="Thioredoxin-like_sf"/>
</dbReference>
<dbReference type="AlphaFoldDB" id="A0A316VLU2"/>
<keyword evidence="8" id="KW-1185">Reference proteome</keyword>
<dbReference type="Pfam" id="PF01323">
    <property type="entry name" value="DSBA"/>
    <property type="match status" value="1"/>
</dbReference>
<gene>
    <name evidence="7" type="ORF">FA14DRAFT_187207</name>
</gene>
<dbReference type="Gene3D" id="3.40.30.10">
    <property type="entry name" value="Glutaredoxin"/>
    <property type="match status" value="1"/>
</dbReference>
<dbReference type="InterPro" id="IPR014440">
    <property type="entry name" value="HCCAis_GSTk"/>
</dbReference>
<evidence type="ECO:0000256" key="5">
    <source>
        <dbReference type="PIRSR" id="PIRSR006386-1"/>
    </source>
</evidence>
<comment type="catalytic activity">
    <reaction evidence="3 4">
        <text>RX + glutathione = an S-substituted glutathione + a halide anion + H(+)</text>
        <dbReference type="Rhea" id="RHEA:16437"/>
        <dbReference type="ChEBI" id="CHEBI:15378"/>
        <dbReference type="ChEBI" id="CHEBI:16042"/>
        <dbReference type="ChEBI" id="CHEBI:17792"/>
        <dbReference type="ChEBI" id="CHEBI:57925"/>
        <dbReference type="ChEBI" id="CHEBI:90779"/>
        <dbReference type="EC" id="2.5.1.18"/>
    </reaction>
</comment>
<dbReference type="GO" id="GO:0004364">
    <property type="term" value="F:glutathione transferase activity"/>
    <property type="evidence" value="ECO:0007669"/>
    <property type="project" value="UniProtKB-UniRule"/>
</dbReference>
<proteinExistence type="inferred from homology"/>
<comment type="similarity">
    <text evidence="1 4">Belongs to the GST superfamily. Kappa family.</text>
</comment>
<dbReference type="STRING" id="1280837.A0A316VLU2"/>
<evidence type="ECO:0000313" key="8">
    <source>
        <dbReference type="Proteomes" id="UP000245771"/>
    </source>
</evidence>
<evidence type="ECO:0000256" key="4">
    <source>
        <dbReference type="PIRNR" id="PIRNR006386"/>
    </source>
</evidence>
<reference evidence="7 8" key="1">
    <citation type="journal article" date="2018" name="Mol. Biol. Evol.">
        <title>Broad Genomic Sampling Reveals a Smut Pathogenic Ancestry of the Fungal Clade Ustilaginomycotina.</title>
        <authorList>
            <person name="Kijpornyongpan T."/>
            <person name="Mondo S.J."/>
            <person name="Barry K."/>
            <person name="Sandor L."/>
            <person name="Lee J."/>
            <person name="Lipzen A."/>
            <person name="Pangilinan J."/>
            <person name="LaButti K."/>
            <person name="Hainaut M."/>
            <person name="Henrissat B."/>
            <person name="Grigoriev I.V."/>
            <person name="Spatafora J.W."/>
            <person name="Aime M.C."/>
        </authorList>
    </citation>
    <scope>NUCLEOTIDE SEQUENCE [LARGE SCALE GENOMIC DNA]</scope>
    <source>
        <strain evidence="7 8">MCA 3882</strain>
    </source>
</reference>
<sequence length="223" mass="25359">MAARHKIVVYFDVVSPWSRVAVVALRRYQKPWNLDLIFEPVNLGYVMKQAENRPPISVQNKGIWMDEDMSRASKFYGVTLNRPPVFPVNTFFAQSLLRLIQINHPEKLDDSIDALYEAVWTRNDEVEKPETLGKVIKPIFNDDQKIKSLVERAYDKQEKGALADLSRKLVTEGGAFGAPWIVVTRKSDGKTAKFFGSDRTEQIAAFLGEPYRGPFANDSVPKL</sequence>
<evidence type="ECO:0000256" key="3">
    <source>
        <dbReference type="ARBA" id="ARBA00047960"/>
    </source>
</evidence>
<keyword evidence="2 4" id="KW-0808">Transferase</keyword>
<dbReference type="InterPro" id="IPR051924">
    <property type="entry name" value="GST_Kappa/NadH"/>
</dbReference>
<dbReference type="OrthoDB" id="4664297at2759"/>
<dbReference type="Proteomes" id="UP000245771">
    <property type="component" value="Unassembled WGS sequence"/>
</dbReference>
<dbReference type="PANTHER" id="PTHR42943">
    <property type="entry name" value="GLUTATHIONE S-TRANSFERASE KAPPA"/>
    <property type="match status" value="1"/>
</dbReference>
<dbReference type="GO" id="GO:0004602">
    <property type="term" value="F:glutathione peroxidase activity"/>
    <property type="evidence" value="ECO:0007669"/>
    <property type="project" value="TreeGrafter"/>
</dbReference>
<dbReference type="SUPFAM" id="SSF52833">
    <property type="entry name" value="Thioredoxin-like"/>
    <property type="match status" value="1"/>
</dbReference>
<evidence type="ECO:0000256" key="1">
    <source>
        <dbReference type="ARBA" id="ARBA00006494"/>
    </source>
</evidence>
<accession>A0A316VLU2</accession>
<feature type="domain" description="DSBA-like thioredoxin" evidence="6">
    <location>
        <begin position="7"/>
        <end position="207"/>
    </location>
</feature>
<dbReference type="FunFam" id="3.40.30.10:FF:000096">
    <property type="entry name" value="Glutathione S-transferase kappa"/>
    <property type="match status" value="1"/>
</dbReference>
<dbReference type="PIRSF" id="PIRSF006386">
    <property type="entry name" value="HCCAis_GSTk"/>
    <property type="match status" value="1"/>
</dbReference>
<protein>
    <recommendedName>
        <fullName evidence="4">Glutathione S-transferase kappa</fullName>
        <ecNumber evidence="4">2.5.1.18</ecNumber>
    </recommendedName>
</protein>
<dbReference type="EC" id="2.5.1.18" evidence="4"/>
<dbReference type="EMBL" id="KZ819602">
    <property type="protein sequence ID" value="PWN37071.1"/>
    <property type="molecule type" value="Genomic_DNA"/>
</dbReference>
<dbReference type="GeneID" id="37023361"/>
<dbReference type="RefSeq" id="XP_025357373.1">
    <property type="nucleotide sequence ID" value="XM_025501580.1"/>
</dbReference>
<dbReference type="InterPro" id="IPR001853">
    <property type="entry name" value="DSBA-like_thioredoxin_dom"/>
</dbReference>